<protein>
    <submittedName>
        <fullName evidence="3">Nuclear transport factor 2 family protein</fullName>
    </submittedName>
</protein>
<dbReference type="InterPro" id="IPR032710">
    <property type="entry name" value="NTF2-like_dom_sf"/>
</dbReference>
<dbReference type="EMBL" id="JAAXQQ010000004">
    <property type="protein sequence ID" value="MBY3064790.1"/>
    <property type="molecule type" value="Genomic_DNA"/>
</dbReference>
<dbReference type="Pfam" id="PF12680">
    <property type="entry name" value="SnoaL_2"/>
    <property type="match status" value="1"/>
</dbReference>
<dbReference type="Proteomes" id="UP000758022">
    <property type="component" value="Unassembled WGS sequence"/>
</dbReference>
<proteinExistence type="predicted"/>
<dbReference type="AlphaFoldDB" id="A0AB35FDW8"/>
<keyword evidence="1" id="KW-0732">Signal</keyword>
<evidence type="ECO:0000256" key="1">
    <source>
        <dbReference type="SAM" id="SignalP"/>
    </source>
</evidence>
<feature type="chain" id="PRO_5044253566" evidence="1">
    <location>
        <begin position="33"/>
        <end position="183"/>
    </location>
</feature>
<feature type="signal peptide" evidence="1">
    <location>
        <begin position="1"/>
        <end position="32"/>
    </location>
</feature>
<dbReference type="Gene3D" id="3.10.450.50">
    <property type="match status" value="1"/>
</dbReference>
<gene>
    <name evidence="3" type="ORF">HFO74_15355</name>
</gene>
<reference evidence="3" key="1">
    <citation type="submission" date="2020-04" db="EMBL/GenBank/DDBJ databases">
        <title>Global-level population genomics supports evidence of horizontal gene transfer on evolution of Rhizobia in Lentils.</title>
        <authorList>
            <person name="Gai Y."/>
            <person name="Cook D."/>
            <person name="Riely B."/>
        </authorList>
    </citation>
    <scope>NUCLEOTIDE SEQUENCE</scope>
    <source>
        <strain evidence="3">TLR9</strain>
    </source>
</reference>
<sequence>MTIFSLSYRLAGLGRRLLIASAFLAVIGPAHAEITASDPGAETHDTAIEIRNKAIVRDAFEKWRAGTYVFAALLAPDVVWTIHGSGPVAGTYRSQDDFIERASRPLTSRLATPVVPEVRSIYAVGDTVLVRFNGSATTTSGAPYRNQFLWMFRMKEGLVIEAEAFLDLVAYQRVVENNEPREQ</sequence>
<dbReference type="PANTHER" id="PTHR41252:SF1">
    <property type="entry name" value="BLR2505 PROTEIN"/>
    <property type="match status" value="1"/>
</dbReference>
<dbReference type="InterPro" id="IPR037401">
    <property type="entry name" value="SnoaL-like"/>
</dbReference>
<evidence type="ECO:0000313" key="3">
    <source>
        <dbReference type="EMBL" id="MBY3064790.1"/>
    </source>
</evidence>
<dbReference type="RefSeq" id="WP_221972556.1">
    <property type="nucleotide sequence ID" value="NZ_JAAXQQ010000004.1"/>
</dbReference>
<organism evidence="3 4">
    <name type="scientific">Rhizobium laguerreae</name>
    <dbReference type="NCBI Taxonomy" id="1076926"/>
    <lineage>
        <taxon>Bacteria</taxon>
        <taxon>Pseudomonadati</taxon>
        <taxon>Pseudomonadota</taxon>
        <taxon>Alphaproteobacteria</taxon>
        <taxon>Hyphomicrobiales</taxon>
        <taxon>Rhizobiaceae</taxon>
        <taxon>Rhizobium/Agrobacterium group</taxon>
        <taxon>Rhizobium</taxon>
    </lineage>
</organism>
<dbReference type="SUPFAM" id="SSF54427">
    <property type="entry name" value="NTF2-like"/>
    <property type="match status" value="1"/>
</dbReference>
<evidence type="ECO:0000313" key="4">
    <source>
        <dbReference type="Proteomes" id="UP000758022"/>
    </source>
</evidence>
<name>A0AB35FDW8_9HYPH</name>
<comment type="caution">
    <text evidence="3">The sequence shown here is derived from an EMBL/GenBank/DDBJ whole genome shotgun (WGS) entry which is preliminary data.</text>
</comment>
<dbReference type="PANTHER" id="PTHR41252">
    <property type="entry name" value="BLR2505 PROTEIN"/>
    <property type="match status" value="1"/>
</dbReference>
<feature type="domain" description="SnoaL-like" evidence="2">
    <location>
        <begin position="61"/>
        <end position="161"/>
    </location>
</feature>
<accession>A0AB35FDW8</accession>
<evidence type="ECO:0000259" key="2">
    <source>
        <dbReference type="Pfam" id="PF12680"/>
    </source>
</evidence>